<dbReference type="EMBL" id="JACMSC010000017">
    <property type="protein sequence ID" value="KAG6480491.1"/>
    <property type="molecule type" value="Genomic_DNA"/>
</dbReference>
<sequence>MLRLHDDQQNRSRPPSLDLSALFLAAFHSSHLLPRLSPAGLASFLLGASLTMMLGGSMTFLLGFLMFPWVIGLLMMLYLVGLVSILSGLGRAILCRFSPLEPQPYARIEINYFPNFQLFGCEREFYHSIVSHCYGQKQEFLSAMDALVRASLFLSYRLLWRISFPQYSSMQCIKDLGPPVGQYHHY</sequence>
<name>A0A8J5KBJ0_ZINOF</name>
<dbReference type="Proteomes" id="UP000734854">
    <property type="component" value="Unassembled WGS sequence"/>
</dbReference>
<reference evidence="2 3" key="1">
    <citation type="submission" date="2020-08" db="EMBL/GenBank/DDBJ databases">
        <title>Plant Genome Project.</title>
        <authorList>
            <person name="Zhang R.-G."/>
        </authorList>
    </citation>
    <scope>NUCLEOTIDE SEQUENCE [LARGE SCALE GENOMIC DNA]</scope>
    <source>
        <tissue evidence="2">Rhizome</tissue>
    </source>
</reference>
<keyword evidence="1" id="KW-1133">Transmembrane helix</keyword>
<keyword evidence="3" id="KW-1185">Reference proteome</keyword>
<organism evidence="2 3">
    <name type="scientific">Zingiber officinale</name>
    <name type="common">Ginger</name>
    <name type="synonym">Amomum zingiber</name>
    <dbReference type="NCBI Taxonomy" id="94328"/>
    <lineage>
        <taxon>Eukaryota</taxon>
        <taxon>Viridiplantae</taxon>
        <taxon>Streptophyta</taxon>
        <taxon>Embryophyta</taxon>
        <taxon>Tracheophyta</taxon>
        <taxon>Spermatophyta</taxon>
        <taxon>Magnoliopsida</taxon>
        <taxon>Liliopsida</taxon>
        <taxon>Zingiberales</taxon>
        <taxon>Zingiberaceae</taxon>
        <taxon>Zingiber</taxon>
    </lineage>
</organism>
<keyword evidence="1" id="KW-0812">Transmembrane</keyword>
<protein>
    <submittedName>
        <fullName evidence="2">Uncharacterized protein</fullName>
    </submittedName>
</protein>
<feature type="transmembrane region" description="Helical" evidence="1">
    <location>
        <begin position="39"/>
        <end position="61"/>
    </location>
</feature>
<gene>
    <name evidence="2" type="ORF">ZIOFF_063991</name>
</gene>
<comment type="caution">
    <text evidence="2">The sequence shown here is derived from an EMBL/GenBank/DDBJ whole genome shotgun (WGS) entry which is preliminary data.</text>
</comment>
<keyword evidence="1" id="KW-0472">Membrane</keyword>
<evidence type="ECO:0000313" key="3">
    <source>
        <dbReference type="Proteomes" id="UP000734854"/>
    </source>
</evidence>
<feature type="transmembrane region" description="Helical" evidence="1">
    <location>
        <begin position="67"/>
        <end position="89"/>
    </location>
</feature>
<dbReference type="PANTHER" id="PTHR34781">
    <property type="entry name" value="TRANSMEMBRANE PROTEIN"/>
    <property type="match status" value="1"/>
</dbReference>
<dbReference type="AlphaFoldDB" id="A0A8J5KBJ0"/>
<dbReference type="PANTHER" id="PTHR34781:SF2">
    <property type="entry name" value="TRANSMEMBRANE PROTEIN"/>
    <property type="match status" value="1"/>
</dbReference>
<evidence type="ECO:0000313" key="2">
    <source>
        <dbReference type="EMBL" id="KAG6480491.1"/>
    </source>
</evidence>
<accession>A0A8J5KBJ0</accession>
<proteinExistence type="predicted"/>
<evidence type="ECO:0000256" key="1">
    <source>
        <dbReference type="SAM" id="Phobius"/>
    </source>
</evidence>